<dbReference type="GO" id="GO:0003824">
    <property type="term" value="F:catalytic activity"/>
    <property type="evidence" value="ECO:0007669"/>
    <property type="project" value="UniProtKB-ARBA"/>
</dbReference>
<dbReference type="SUPFAM" id="SSF52096">
    <property type="entry name" value="ClpP/crotonase"/>
    <property type="match status" value="1"/>
</dbReference>
<dbReference type="Proteomes" id="UP000703893">
    <property type="component" value="Unassembled WGS sequence"/>
</dbReference>
<evidence type="ECO:0000313" key="1">
    <source>
        <dbReference type="EMBL" id="MBM3276352.1"/>
    </source>
</evidence>
<feature type="non-terminal residue" evidence="1">
    <location>
        <position position="1"/>
    </location>
</feature>
<organism evidence="1 2">
    <name type="scientific">Candidatus Tanganyikabacteria bacterium</name>
    <dbReference type="NCBI Taxonomy" id="2961651"/>
    <lineage>
        <taxon>Bacteria</taxon>
        <taxon>Bacillati</taxon>
        <taxon>Candidatus Sericytochromatia</taxon>
        <taxon>Candidatus Tanganyikabacteria</taxon>
    </lineage>
</organism>
<comment type="caution">
    <text evidence="1">The sequence shown here is derived from an EMBL/GenBank/DDBJ whole genome shotgun (WGS) entry which is preliminary data.</text>
</comment>
<accession>A0A937X7U4</accession>
<protein>
    <submittedName>
        <fullName evidence="1">Enoyl-CoA hydratase/isomerase family protein</fullName>
    </submittedName>
</protein>
<evidence type="ECO:0000313" key="2">
    <source>
        <dbReference type="Proteomes" id="UP000703893"/>
    </source>
</evidence>
<reference evidence="1 2" key="1">
    <citation type="submission" date="2019-03" db="EMBL/GenBank/DDBJ databases">
        <title>Lake Tanganyika Metagenome-Assembled Genomes (MAGs).</title>
        <authorList>
            <person name="Tran P."/>
        </authorList>
    </citation>
    <scope>NUCLEOTIDE SEQUENCE [LARGE SCALE GENOMIC DNA]</scope>
    <source>
        <strain evidence="1">K_DeepCast_65m_m2_236</strain>
    </source>
</reference>
<sequence length="302" mass="32734">RTSSSGITEANARLLALPGIDSAIANVVSLARTVLATANVSEGQSMHFVNYEKRGRISIITLNRPERLNAVGAQMRADLVEAWTTFIEDRDAWVAILTGTGRAFCAGRDLKDEAELRREGKRPDGRLPEIFNYYHMPTTEKPIIGAANGGAWGYGWFMLCGSDIVVASDQAVFAMAELPTGGIGPSFVPLLNNIPWIPGSEIVLRGHTITAQRAYELGFLGHVVPADQVMTRALEIAEEMAALPPLHVQATKAMLMMARPRASGYQLEVGYPKASGGLRNLQDSKEGSLAFAEKRKPVFVGR</sequence>
<dbReference type="GO" id="GO:0006635">
    <property type="term" value="P:fatty acid beta-oxidation"/>
    <property type="evidence" value="ECO:0007669"/>
    <property type="project" value="TreeGrafter"/>
</dbReference>
<dbReference type="PANTHER" id="PTHR11941:SF54">
    <property type="entry name" value="ENOYL-COA HYDRATASE, MITOCHONDRIAL"/>
    <property type="match status" value="1"/>
</dbReference>
<proteinExistence type="predicted"/>
<dbReference type="AlphaFoldDB" id="A0A937X7U4"/>
<gene>
    <name evidence="1" type="ORF">FJZ00_14455</name>
</gene>
<name>A0A937X7U4_9BACT</name>
<dbReference type="Gene3D" id="3.90.226.10">
    <property type="entry name" value="2-enoyl-CoA Hydratase, Chain A, domain 1"/>
    <property type="match status" value="1"/>
</dbReference>
<dbReference type="InterPro" id="IPR001753">
    <property type="entry name" value="Enoyl-CoA_hydra/iso"/>
</dbReference>
<dbReference type="PANTHER" id="PTHR11941">
    <property type="entry name" value="ENOYL-COA HYDRATASE-RELATED"/>
    <property type="match status" value="1"/>
</dbReference>
<dbReference type="InterPro" id="IPR029045">
    <property type="entry name" value="ClpP/crotonase-like_dom_sf"/>
</dbReference>
<dbReference type="EMBL" id="VGJX01000985">
    <property type="protein sequence ID" value="MBM3276352.1"/>
    <property type="molecule type" value="Genomic_DNA"/>
</dbReference>
<dbReference type="Pfam" id="PF00378">
    <property type="entry name" value="ECH_1"/>
    <property type="match status" value="1"/>
</dbReference>
<dbReference type="CDD" id="cd06558">
    <property type="entry name" value="crotonase-like"/>
    <property type="match status" value="1"/>
</dbReference>